<dbReference type="InterPro" id="IPR050832">
    <property type="entry name" value="Bact_Acetyltransf"/>
</dbReference>
<dbReference type="RefSeq" id="WP_196713010.1">
    <property type="nucleotide sequence ID" value="NZ_CP097327.1"/>
</dbReference>
<keyword evidence="1" id="KW-0808">Transferase</keyword>
<dbReference type="PROSITE" id="PS51186">
    <property type="entry name" value="GNAT"/>
    <property type="match status" value="1"/>
</dbReference>
<dbReference type="Pfam" id="PF00583">
    <property type="entry name" value="Acetyltransf_1"/>
    <property type="match status" value="1"/>
</dbReference>
<organism evidence="5 7">
    <name type="scientific">Providencia vermicola</name>
    <dbReference type="NCBI Taxonomy" id="333965"/>
    <lineage>
        <taxon>Bacteria</taxon>
        <taxon>Pseudomonadati</taxon>
        <taxon>Pseudomonadota</taxon>
        <taxon>Gammaproteobacteria</taxon>
        <taxon>Enterobacterales</taxon>
        <taxon>Morganellaceae</taxon>
        <taxon>Providencia</taxon>
    </lineage>
</organism>
<evidence type="ECO:0000313" key="6">
    <source>
        <dbReference type="Proteomes" id="UP001057142"/>
    </source>
</evidence>
<gene>
    <name evidence="4" type="ORF">M5J11_16955</name>
    <name evidence="5" type="ORF">PG365_11710</name>
</gene>
<evidence type="ECO:0000313" key="4">
    <source>
        <dbReference type="EMBL" id="USB36469.1"/>
    </source>
</evidence>
<keyword evidence="2" id="KW-0012">Acyltransferase</keyword>
<evidence type="ECO:0000259" key="3">
    <source>
        <dbReference type="PROSITE" id="PS51186"/>
    </source>
</evidence>
<feature type="domain" description="N-acetyltransferase" evidence="3">
    <location>
        <begin position="19"/>
        <end position="169"/>
    </location>
</feature>
<dbReference type="Gene3D" id="3.40.630.30">
    <property type="match status" value="1"/>
</dbReference>
<dbReference type="InterPro" id="IPR016181">
    <property type="entry name" value="Acyl_CoA_acyltransferase"/>
</dbReference>
<evidence type="ECO:0000313" key="5">
    <source>
        <dbReference type="EMBL" id="WFC05400.1"/>
    </source>
</evidence>
<evidence type="ECO:0000256" key="1">
    <source>
        <dbReference type="ARBA" id="ARBA00022679"/>
    </source>
</evidence>
<proteinExistence type="predicted"/>
<dbReference type="PANTHER" id="PTHR43877">
    <property type="entry name" value="AMINOALKYLPHOSPHONATE N-ACETYLTRANSFERASE-RELATED-RELATED"/>
    <property type="match status" value="1"/>
</dbReference>
<evidence type="ECO:0000313" key="7">
    <source>
        <dbReference type="Proteomes" id="UP001222403"/>
    </source>
</evidence>
<dbReference type="EMBL" id="CP116222">
    <property type="protein sequence ID" value="WFC05400.1"/>
    <property type="molecule type" value="Genomic_DNA"/>
</dbReference>
<dbReference type="InterPro" id="IPR000182">
    <property type="entry name" value="GNAT_dom"/>
</dbReference>
<accession>A0AAX3RWQ8</accession>
<dbReference type="PANTHER" id="PTHR43877:SF2">
    <property type="entry name" value="AMINOALKYLPHOSPHONATE N-ACETYLTRANSFERASE-RELATED"/>
    <property type="match status" value="1"/>
</dbReference>
<dbReference type="AlphaFoldDB" id="A0AAX3RWQ8"/>
<dbReference type="SUPFAM" id="SSF55729">
    <property type="entry name" value="Acyl-CoA N-acyltransferases (Nat)"/>
    <property type="match status" value="1"/>
</dbReference>
<dbReference type="Proteomes" id="UP001057142">
    <property type="component" value="Chromosome"/>
</dbReference>
<protein>
    <submittedName>
        <fullName evidence="5">GNAT family N-acetyltransferase</fullName>
    </submittedName>
</protein>
<name>A0AAX3RWQ8_9GAMM</name>
<dbReference type="Proteomes" id="UP001222403">
    <property type="component" value="Chromosome"/>
</dbReference>
<dbReference type="CDD" id="cd04301">
    <property type="entry name" value="NAT_SF"/>
    <property type="match status" value="1"/>
</dbReference>
<dbReference type="EMBL" id="CP097327">
    <property type="protein sequence ID" value="USB36469.1"/>
    <property type="molecule type" value="Genomic_DNA"/>
</dbReference>
<reference evidence="5" key="2">
    <citation type="submission" date="2023-01" db="EMBL/GenBank/DDBJ databases">
        <title>The prevalence of carbapenem-resistant bacteria in aquaculture in China and the genetic diversity of carbapenem-resistant genes.</title>
        <authorList>
            <person name="Wen R."/>
        </authorList>
    </citation>
    <scope>NUCLEOTIDE SEQUENCE</scope>
    <source>
        <strain evidence="5">PVA41-chromosome</strain>
    </source>
</reference>
<evidence type="ECO:0000256" key="2">
    <source>
        <dbReference type="ARBA" id="ARBA00023315"/>
    </source>
</evidence>
<dbReference type="GO" id="GO:0016747">
    <property type="term" value="F:acyltransferase activity, transferring groups other than amino-acyl groups"/>
    <property type="evidence" value="ECO:0007669"/>
    <property type="project" value="InterPro"/>
</dbReference>
<keyword evidence="6" id="KW-1185">Reference proteome</keyword>
<reference evidence="4" key="1">
    <citation type="journal article" date="2022" name="Front. Microbiol.">
        <title>Identification of a novel aminoglycoside O-nucleotidyltransferase AadA33 in Providencia vermicola.</title>
        <authorList>
            <person name="Feng C."/>
            <person name="Gao M."/>
            <person name="Jiang W."/>
            <person name="Shi W."/>
            <person name="Li A."/>
            <person name="Liu S."/>
            <person name="Zhang L."/>
            <person name="Zhang X."/>
            <person name="Li Q."/>
            <person name="Lin H."/>
            <person name="Lu J."/>
            <person name="Li K."/>
            <person name="Zhang H."/>
            <person name="Hu Y."/>
            <person name="Bao Q."/>
            <person name="Lin X."/>
        </authorList>
    </citation>
    <scope>NUCLEOTIDE SEQUENCE</scope>
    <source>
        <strain evidence="4">P13</strain>
    </source>
</reference>
<sequence length="174" mass="19639">MSIKEMTSIEGIEQQLESLLIDSVNSGASIGFIAPLMPKDARQYWQKVDNDLRKGERLLVVKYIDQQLVGAIQLSLCLKANGRHRAEVEKLMVHTAFRGHGMAKQLLMNIEQLALNHKRTLLVLDTRTGDTASHLYCKQGYIKAGEIPHFVTNAQHEFESTTLFYKLLDNNVSS</sequence>